<dbReference type="Ensembl" id="ENSCINT00000030665.1">
    <property type="protein sequence ID" value="ENSCINP00000034220.1"/>
    <property type="gene ID" value="ENSCING00000022663.1"/>
</dbReference>
<proteinExistence type="inferred from homology"/>
<evidence type="ECO:0000256" key="8">
    <source>
        <dbReference type="ARBA" id="ARBA00023136"/>
    </source>
</evidence>
<evidence type="ECO:0000256" key="4">
    <source>
        <dbReference type="ARBA" id="ARBA00022781"/>
    </source>
</evidence>
<dbReference type="PANTHER" id="PTHR12733">
    <property type="entry name" value="MITOCHONDRIAL ATP SYNTHASE B CHAIN"/>
    <property type="match status" value="1"/>
</dbReference>
<organism evidence="11 12">
    <name type="scientific">Ciona intestinalis</name>
    <name type="common">Transparent sea squirt</name>
    <name type="synonym">Ascidia intestinalis</name>
    <dbReference type="NCBI Taxonomy" id="7719"/>
    <lineage>
        <taxon>Eukaryota</taxon>
        <taxon>Metazoa</taxon>
        <taxon>Chordata</taxon>
        <taxon>Tunicata</taxon>
        <taxon>Ascidiacea</taxon>
        <taxon>Phlebobranchia</taxon>
        <taxon>Cionidae</taxon>
        <taxon>Ciona</taxon>
    </lineage>
</organism>
<evidence type="ECO:0000313" key="12">
    <source>
        <dbReference type="Proteomes" id="UP000008144"/>
    </source>
</evidence>
<comment type="subunit">
    <text evidence="10">F-type ATPases have 2 components, CF(1) - the catalytic core - and CF(0) - the membrane proton channel. CF(1) and CF(0) have multiple subunits.</text>
</comment>
<comment type="similarity">
    <text evidence="1 10">Belongs to the eukaryotic ATPase B chain family.</text>
</comment>
<dbReference type="GO" id="GO:0015078">
    <property type="term" value="F:proton transmembrane transporter activity"/>
    <property type="evidence" value="ECO:0007669"/>
    <property type="project" value="UniProtKB-UniRule"/>
</dbReference>
<comment type="subcellular location">
    <subcellularLocation>
        <location evidence="10">Mitochondrion</location>
    </subcellularLocation>
    <subcellularLocation>
        <location evidence="10">Mitochondrion inner membrane</location>
    </subcellularLocation>
</comment>
<dbReference type="AlphaFoldDB" id="H2XX36"/>
<evidence type="ECO:0000256" key="5">
    <source>
        <dbReference type="ARBA" id="ARBA00022792"/>
    </source>
</evidence>
<keyword evidence="8 10" id="KW-0472">Membrane</keyword>
<dbReference type="GO" id="GO:0045259">
    <property type="term" value="C:proton-transporting ATP synthase complex"/>
    <property type="evidence" value="ECO:0007669"/>
    <property type="project" value="UniProtKB-KW"/>
</dbReference>
<keyword evidence="4 10" id="KW-0375">Hydrogen ion transport</keyword>
<keyword evidence="2 10" id="KW-0813">Transport</keyword>
<dbReference type="InterPro" id="IPR008688">
    <property type="entry name" value="ATP_synth_Bsub_B/MI25"/>
</dbReference>
<accession>H2XX36</accession>
<dbReference type="EMBL" id="EAAA01001263">
    <property type="status" value="NOT_ANNOTATED_CDS"/>
    <property type="molecule type" value="Genomic_DNA"/>
</dbReference>
<reference evidence="11" key="2">
    <citation type="journal article" date="2008" name="Genome Biol.">
        <title>Improved genome assembly and evidence-based global gene model set for the chordate Ciona intestinalis: new insight into intron and operon populations.</title>
        <authorList>
            <person name="Satou Y."/>
            <person name="Mineta K."/>
            <person name="Ogasawara M."/>
            <person name="Sasakura Y."/>
            <person name="Shoguchi E."/>
            <person name="Ueno K."/>
            <person name="Yamada L."/>
            <person name="Matsumoto J."/>
            <person name="Wasserscheid J."/>
            <person name="Dewar K."/>
            <person name="Wiley G.B."/>
            <person name="Macmil S.L."/>
            <person name="Roe B.A."/>
            <person name="Zeller R.W."/>
            <person name="Hastings K.E."/>
            <person name="Lemaire P."/>
            <person name="Lindquist E."/>
            <person name="Endo T."/>
            <person name="Hotta K."/>
            <person name="Inaba K."/>
        </authorList>
    </citation>
    <scope>NUCLEOTIDE SEQUENCE [LARGE SCALE GENOMIC DNA]</scope>
    <source>
        <strain evidence="11">wild type</strain>
    </source>
</reference>
<dbReference type="InterPro" id="IPR013837">
    <property type="entry name" value="ATP_synth_F0_suB"/>
</dbReference>
<dbReference type="Pfam" id="PF05405">
    <property type="entry name" value="Mt_ATP-synt_B"/>
    <property type="match status" value="1"/>
</dbReference>
<evidence type="ECO:0000256" key="9">
    <source>
        <dbReference type="ARBA" id="ARBA00055529"/>
    </source>
</evidence>
<dbReference type="SUPFAM" id="SSF161060">
    <property type="entry name" value="ATP synthase B chain-like"/>
    <property type="match status" value="1"/>
</dbReference>
<name>H2XX36_CIOIN</name>
<keyword evidence="5 10" id="KW-0999">Mitochondrion inner membrane</keyword>
<evidence type="ECO:0000256" key="1">
    <source>
        <dbReference type="ARBA" id="ARBA00007479"/>
    </source>
</evidence>
<evidence type="ECO:0000256" key="10">
    <source>
        <dbReference type="RuleBase" id="RU368017"/>
    </source>
</evidence>
<protein>
    <recommendedName>
        <fullName evidence="10">ATP synthase subunit b</fullName>
    </recommendedName>
</protein>
<dbReference type="Proteomes" id="UP000008144">
    <property type="component" value="Chromosome 14"/>
</dbReference>
<dbReference type="HOGENOM" id="CLU_087186_0_0_1"/>
<reference evidence="11" key="4">
    <citation type="submission" date="2025-09" db="UniProtKB">
        <authorList>
            <consortium name="Ensembl"/>
        </authorList>
    </citation>
    <scope>IDENTIFICATION</scope>
</reference>
<keyword evidence="7 10" id="KW-0496">Mitochondrion</keyword>
<dbReference type="GO" id="GO:0015986">
    <property type="term" value="P:proton motive force-driven ATP synthesis"/>
    <property type="evidence" value="ECO:0000318"/>
    <property type="project" value="GO_Central"/>
</dbReference>
<keyword evidence="3 10" id="KW-0138">CF(0)</keyword>
<dbReference type="GO" id="GO:0005743">
    <property type="term" value="C:mitochondrial inner membrane"/>
    <property type="evidence" value="ECO:0007669"/>
    <property type="project" value="UniProtKB-SubCell"/>
</dbReference>
<reference evidence="11" key="3">
    <citation type="submission" date="2025-08" db="UniProtKB">
        <authorList>
            <consortium name="Ensembl"/>
        </authorList>
    </citation>
    <scope>IDENTIFICATION</scope>
</reference>
<keyword evidence="12" id="KW-1185">Reference proteome</keyword>
<dbReference type="STRING" id="7719.ENSCINP00000034220"/>
<evidence type="ECO:0000313" key="11">
    <source>
        <dbReference type="Ensembl" id="ENSCINP00000034220.1"/>
    </source>
</evidence>
<comment type="function">
    <text evidence="9 10">Subunit b, of the mitochondrial membrane ATP synthase complex (F(1)F(0) ATP synthase or Complex V) that produces ATP from ADP in the presence of a proton gradient across the membrane which is generated by electron transport complexes of the respiratory chain. ATP synthase complex consist of a soluble F(1) head domain - the catalytic core - and a membrane F(1) domain - the membrane proton channel. These two domains are linked by a central stalk rotating inside the F(1) region and a stationary peripheral stalk. During catalysis, ATP synthesis in the catalytic domain of F(1) is coupled via a rotary mechanism of the central stalk subunits to proton translocation. In vivo, can only synthesize ATP although its ATP hydrolase activity can be activated artificially in vitro. Part of the complex F(0) domain. Part of the complex F(0) domain and the peripheric stalk, which acts as a stator to hold the catalytic alpha(3)beta(3) subcomplex and subunit a/ATP6 static relative to the rotary elements.</text>
</comment>
<reference evidence="12" key="1">
    <citation type="journal article" date="2002" name="Science">
        <title>The draft genome of Ciona intestinalis: insights into chordate and vertebrate origins.</title>
        <authorList>
            <person name="Dehal P."/>
            <person name="Satou Y."/>
            <person name="Campbell R.K."/>
            <person name="Chapman J."/>
            <person name="Degnan B."/>
            <person name="De Tomaso A."/>
            <person name="Davidson B."/>
            <person name="Di Gregorio A."/>
            <person name="Gelpke M."/>
            <person name="Goodstein D.M."/>
            <person name="Harafuji N."/>
            <person name="Hastings K.E."/>
            <person name="Ho I."/>
            <person name="Hotta K."/>
            <person name="Huang W."/>
            <person name="Kawashima T."/>
            <person name="Lemaire P."/>
            <person name="Martinez D."/>
            <person name="Meinertzhagen I.A."/>
            <person name="Necula S."/>
            <person name="Nonaka M."/>
            <person name="Putnam N."/>
            <person name="Rash S."/>
            <person name="Saiga H."/>
            <person name="Satake M."/>
            <person name="Terry A."/>
            <person name="Yamada L."/>
            <person name="Wang H.G."/>
            <person name="Awazu S."/>
            <person name="Azumi K."/>
            <person name="Boore J."/>
            <person name="Branno M."/>
            <person name="Chin-Bow S."/>
            <person name="DeSantis R."/>
            <person name="Doyle S."/>
            <person name="Francino P."/>
            <person name="Keys D.N."/>
            <person name="Haga S."/>
            <person name="Hayashi H."/>
            <person name="Hino K."/>
            <person name="Imai K.S."/>
            <person name="Inaba K."/>
            <person name="Kano S."/>
            <person name="Kobayashi K."/>
            <person name="Kobayashi M."/>
            <person name="Lee B.I."/>
            <person name="Makabe K.W."/>
            <person name="Manohar C."/>
            <person name="Matassi G."/>
            <person name="Medina M."/>
            <person name="Mochizuki Y."/>
            <person name="Mount S."/>
            <person name="Morishita T."/>
            <person name="Miura S."/>
            <person name="Nakayama A."/>
            <person name="Nishizaka S."/>
            <person name="Nomoto H."/>
            <person name="Ohta F."/>
            <person name="Oishi K."/>
            <person name="Rigoutsos I."/>
            <person name="Sano M."/>
            <person name="Sasaki A."/>
            <person name="Sasakura Y."/>
            <person name="Shoguchi E."/>
            <person name="Shin-i T."/>
            <person name="Spagnuolo A."/>
            <person name="Stainier D."/>
            <person name="Suzuki M.M."/>
            <person name="Tassy O."/>
            <person name="Takatori N."/>
            <person name="Tokuoka M."/>
            <person name="Yagi K."/>
            <person name="Yoshizaki F."/>
            <person name="Wada S."/>
            <person name="Zhang C."/>
            <person name="Hyatt P.D."/>
            <person name="Larimer F."/>
            <person name="Detter C."/>
            <person name="Doggett N."/>
            <person name="Glavina T."/>
            <person name="Hawkins T."/>
            <person name="Richardson P."/>
            <person name="Lucas S."/>
            <person name="Kohara Y."/>
            <person name="Levine M."/>
            <person name="Satoh N."/>
            <person name="Rokhsar D.S."/>
        </authorList>
    </citation>
    <scope>NUCLEOTIDE SEQUENCE [LARGE SCALE GENOMIC DNA]</scope>
</reference>
<dbReference type="FunCoup" id="H2XX36">
    <property type="interactions" value="188"/>
</dbReference>
<keyword evidence="6 10" id="KW-0406">Ion transport</keyword>
<evidence type="ECO:0000256" key="2">
    <source>
        <dbReference type="ARBA" id="ARBA00022448"/>
    </source>
</evidence>
<dbReference type="OMA" id="HMINWVD"/>
<evidence type="ECO:0000256" key="3">
    <source>
        <dbReference type="ARBA" id="ARBA00022547"/>
    </source>
</evidence>
<sequence length="231" mass="26239">MLSRILFKAGRPVSSCVRVAARMSSSTPSTLQVVDKNYPARVQDWENFKMPGAPYEGMGPLPPVPDFDENSVRHYVIPEYWFDFLYPRTGATGLYTLMAGFSAMLVSKEYFIYTPDTWYAATLLLTVAGLNKMAGKDIRNLFDNMRTDELKALDQVKSDQMEDLKQTVDEIKLEQWRSGSAEMINDALKNNLAMMLETEYLNRQAAVVEAVKRKLDYQVEVQKVDSQLAHG</sequence>
<dbReference type="InParanoid" id="H2XX36"/>
<dbReference type="GeneTree" id="ENSGT00390000001958"/>
<dbReference type="Gene3D" id="1.20.5.2210">
    <property type="match status" value="1"/>
</dbReference>
<dbReference type="PANTHER" id="PTHR12733:SF3">
    <property type="entry name" value="ATP SYNTHASE F(0) COMPLEX SUBUNIT B1, MITOCHONDRIAL"/>
    <property type="match status" value="1"/>
</dbReference>
<evidence type="ECO:0000256" key="7">
    <source>
        <dbReference type="ARBA" id="ARBA00023128"/>
    </source>
</evidence>
<evidence type="ECO:0000256" key="6">
    <source>
        <dbReference type="ARBA" id="ARBA00023065"/>
    </source>
</evidence>